<organism evidence="2 3">
    <name type="scientific">Methylobacter tundripaludum</name>
    <dbReference type="NCBI Taxonomy" id="173365"/>
    <lineage>
        <taxon>Bacteria</taxon>
        <taxon>Pseudomonadati</taxon>
        <taxon>Pseudomonadota</taxon>
        <taxon>Gammaproteobacteria</taxon>
        <taxon>Methylococcales</taxon>
        <taxon>Methylococcaceae</taxon>
        <taxon>Methylobacter</taxon>
    </lineage>
</organism>
<dbReference type="Pfam" id="PF04457">
    <property type="entry name" value="MJ1316"/>
    <property type="match status" value="1"/>
</dbReference>
<dbReference type="EMBL" id="PTIZ01000001">
    <property type="protein sequence ID" value="PPK78081.1"/>
    <property type="molecule type" value="Genomic_DNA"/>
</dbReference>
<comment type="caution">
    <text evidence="2">The sequence shown here is derived from an EMBL/GenBank/DDBJ whole genome shotgun (WGS) entry which is preliminary data.</text>
</comment>
<evidence type="ECO:0000313" key="3">
    <source>
        <dbReference type="Proteomes" id="UP000240010"/>
    </source>
</evidence>
<name>A0A2S6HL43_9GAMM</name>
<gene>
    <name evidence="2" type="ORF">B0F87_101463</name>
</gene>
<sequence>MIPIQDLLHRIRWDPEFGRGEFVIGYYDRVEHEIICVPFREIAFPKDGPGVFELIDHEGQVHTIPLHRVRSVYKNGELIWHRE</sequence>
<evidence type="ECO:0000259" key="1">
    <source>
        <dbReference type="Pfam" id="PF04457"/>
    </source>
</evidence>
<feature type="domain" description="MJ1316 RNA cyclic group end recognition" evidence="1">
    <location>
        <begin position="1"/>
        <end position="82"/>
    </location>
</feature>
<dbReference type="InterPro" id="IPR040459">
    <property type="entry name" value="MJ1316"/>
</dbReference>
<evidence type="ECO:0000313" key="2">
    <source>
        <dbReference type="EMBL" id="PPK78081.1"/>
    </source>
</evidence>
<dbReference type="Proteomes" id="UP000240010">
    <property type="component" value="Unassembled WGS sequence"/>
</dbReference>
<dbReference type="RefSeq" id="WP_104427457.1">
    <property type="nucleotide sequence ID" value="NZ_PTIZ01000001.1"/>
</dbReference>
<dbReference type="AlphaFoldDB" id="A0A2S6HL43"/>
<accession>A0A2S6HL43</accession>
<protein>
    <submittedName>
        <fullName evidence="2">Uncharacterized protein (UPF0248 family)</fullName>
    </submittedName>
</protein>
<proteinExistence type="predicted"/>
<reference evidence="2 3" key="1">
    <citation type="submission" date="2018-02" db="EMBL/GenBank/DDBJ databases">
        <title>Subsurface microbial communities from deep shales in Ohio and West Virginia, USA.</title>
        <authorList>
            <person name="Wrighton K."/>
        </authorList>
    </citation>
    <scope>NUCLEOTIDE SEQUENCE [LARGE SCALE GENOMIC DNA]</scope>
    <source>
        <strain evidence="2 3">OWC-DMM</strain>
    </source>
</reference>